<dbReference type="InterPro" id="IPR036890">
    <property type="entry name" value="HATPase_C_sf"/>
</dbReference>
<evidence type="ECO:0000259" key="6">
    <source>
        <dbReference type="PROSITE" id="PS50109"/>
    </source>
</evidence>
<dbReference type="CDD" id="cd00075">
    <property type="entry name" value="HATPase"/>
    <property type="match status" value="1"/>
</dbReference>
<gene>
    <name evidence="7" type="ORF">MYMAC_003803</name>
</gene>
<accession>A0A250JXF5</accession>
<dbReference type="Pfam" id="PF02518">
    <property type="entry name" value="HATPase_c"/>
    <property type="match status" value="1"/>
</dbReference>
<sequence length="568" mass="62949">MRDVPGDVQLPKWGIAMASVAGVIRRHQDEIIRRWTEEASRAASARGLDGPEFKNVMPTYLASLADEEGAPGTLASVRQAHVESHVAARLRQGFNVAEVIEEFAILGRCITSMWLNAPTEARPSALDVERLFTGLHAASTVVTERFSRHLNEDEQTEKRYMRLLQKVTSEAILEEEPTSLRDLLKEILALLIEAMGAQSAAVLLYEAEGEKLVTAAAAGLASEHLEQHATSMRPCSLLRKVGAGGEETRSVSDEATAPLEVSPTLRQHGLNTLFGVRLPLHRALVGFVYVGLAEVRDFTAREKERLLSLGQQLIVHLDNAKLYAELREKIEALQAERALRERFVSVLAHDLRGPLSAAKSGAQLLMRHPERLDQRRNLALRIDQNIERTDQMVRDLLDANRIRAGQRLPLRLDTCDLGIIAREVFEELTALHGERFILLAEERVRGIWSAEELRRALWNLGSNALKYGSPTEPITFTVKRDGDRARASVHNFCSVIAPEDQERIFKPFSRTQSAHAGPAAGWGLGLTLVWGCAQAHGGRVTLQSDEATGTTFTLELPPDARPFQPHTP</sequence>
<dbReference type="SMART" id="SM00065">
    <property type="entry name" value="GAF"/>
    <property type="match status" value="1"/>
</dbReference>
<dbReference type="InterPro" id="IPR003018">
    <property type="entry name" value="GAF"/>
</dbReference>
<keyword evidence="8" id="KW-1185">Reference proteome</keyword>
<evidence type="ECO:0000313" key="8">
    <source>
        <dbReference type="Proteomes" id="UP000217343"/>
    </source>
</evidence>
<dbReference type="PROSITE" id="PS50109">
    <property type="entry name" value="HIS_KIN"/>
    <property type="match status" value="1"/>
</dbReference>
<evidence type="ECO:0000256" key="1">
    <source>
        <dbReference type="ARBA" id="ARBA00000085"/>
    </source>
</evidence>
<dbReference type="PANTHER" id="PTHR42878:SF15">
    <property type="entry name" value="BACTERIOPHYTOCHROME"/>
    <property type="match status" value="1"/>
</dbReference>
<dbReference type="EC" id="2.7.13.3" evidence="2"/>
<dbReference type="Gene3D" id="3.30.450.40">
    <property type="match status" value="1"/>
</dbReference>
<dbReference type="InterPro" id="IPR005467">
    <property type="entry name" value="His_kinase_dom"/>
</dbReference>
<dbReference type="PANTHER" id="PTHR42878">
    <property type="entry name" value="TWO-COMPONENT HISTIDINE KINASE"/>
    <property type="match status" value="1"/>
</dbReference>
<dbReference type="GO" id="GO:0030295">
    <property type="term" value="F:protein kinase activator activity"/>
    <property type="evidence" value="ECO:0007669"/>
    <property type="project" value="TreeGrafter"/>
</dbReference>
<feature type="domain" description="Histidine kinase" evidence="6">
    <location>
        <begin position="346"/>
        <end position="560"/>
    </location>
</feature>
<keyword evidence="5 7" id="KW-0418">Kinase</keyword>
<dbReference type="Proteomes" id="UP000217343">
    <property type="component" value="Chromosome"/>
</dbReference>
<dbReference type="Gene3D" id="3.30.565.10">
    <property type="entry name" value="Histidine kinase-like ATPase, C-terminal domain"/>
    <property type="match status" value="1"/>
</dbReference>
<dbReference type="SUPFAM" id="SSF55874">
    <property type="entry name" value="ATPase domain of HSP90 chaperone/DNA topoisomerase II/histidine kinase"/>
    <property type="match status" value="1"/>
</dbReference>
<protein>
    <recommendedName>
        <fullName evidence="2">histidine kinase</fullName>
        <ecNumber evidence="2">2.7.13.3</ecNumber>
    </recommendedName>
</protein>
<keyword evidence="4" id="KW-0808">Transferase</keyword>
<dbReference type="Pfam" id="PF13185">
    <property type="entry name" value="GAF_2"/>
    <property type="match status" value="1"/>
</dbReference>
<dbReference type="InterPro" id="IPR003594">
    <property type="entry name" value="HATPase_dom"/>
</dbReference>
<dbReference type="CDD" id="cd00082">
    <property type="entry name" value="HisKA"/>
    <property type="match status" value="1"/>
</dbReference>
<comment type="catalytic activity">
    <reaction evidence="1">
        <text>ATP + protein L-histidine = ADP + protein N-phospho-L-histidine.</text>
        <dbReference type="EC" id="2.7.13.3"/>
    </reaction>
</comment>
<dbReference type="SUPFAM" id="SSF55781">
    <property type="entry name" value="GAF domain-like"/>
    <property type="match status" value="1"/>
</dbReference>
<dbReference type="Pfam" id="PF00512">
    <property type="entry name" value="HisKA"/>
    <property type="match status" value="1"/>
</dbReference>
<dbReference type="InterPro" id="IPR036097">
    <property type="entry name" value="HisK_dim/P_sf"/>
</dbReference>
<dbReference type="InterPro" id="IPR029016">
    <property type="entry name" value="GAF-like_dom_sf"/>
</dbReference>
<dbReference type="InterPro" id="IPR004358">
    <property type="entry name" value="Sig_transdc_His_kin-like_C"/>
</dbReference>
<dbReference type="Gene3D" id="1.10.287.130">
    <property type="match status" value="1"/>
</dbReference>
<dbReference type="InterPro" id="IPR003661">
    <property type="entry name" value="HisK_dim/P_dom"/>
</dbReference>
<dbReference type="GO" id="GO:0007234">
    <property type="term" value="P:osmosensory signaling via phosphorelay pathway"/>
    <property type="evidence" value="ECO:0007669"/>
    <property type="project" value="TreeGrafter"/>
</dbReference>
<dbReference type="SMART" id="SM00388">
    <property type="entry name" value="HisKA"/>
    <property type="match status" value="1"/>
</dbReference>
<dbReference type="SUPFAM" id="SSF47384">
    <property type="entry name" value="Homodimeric domain of signal transducing histidine kinase"/>
    <property type="match status" value="1"/>
</dbReference>
<evidence type="ECO:0000256" key="3">
    <source>
        <dbReference type="ARBA" id="ARBA00022553"/>
    </source>
</evidence>
<dbReference type="GO" id="GO:0000155">
    <property type="term" value="F:phosphorelay sensor kinase activity"/>
    <property type="evidence" value="ECO:0007669"/>
    <property type="project" value="InterPro"/>
</dbReference>
<keyword evidence="3" id="KW-0597">Phosphoprotein</keyword>
<dbReference type="GO" id="GO:0000156">
    <property type="term" value="F:phosphorelay response regulator activity"/>
    <property type="evidence" value="ECO:0007669"/>
    <property type="project" value="TreeGrafter"/>
</dbReference>
<evidence type="ECO:0000256" key="4">
    <source>
        <dbReference type="ARBA" id="ARBA00022679"/>
    </source>
</evidence>
<dbReference type="EMBL" id="CP022203">
    <property type="protein sequence ID" value="ATB48177.1"/>
    <property type="molecule type" value="Genomic_DNA"/>
</dbReference>
<dbReference type="AlphaFoldDB" id="A0A250JXF5"/>
<dbReference type="InterPro" id="IPR050351">
    <property type="entry name" value="BphY/WalK/GraS-like"/>
</dbReference>
<proteinExistence type="predicted"/>
<reference evidence="7 8" key="1">
    <citation type="submission" date="2017-06" db="EMBL/GenBank/DDBJ databases">
        <title>Sequencing and comparative analysis of myxobacterial genomes.</title>
        <authorList>
            <person name="Rupp O."/>
            <person name="Goesmann A."/>
            <person name="Sogaard-Andersen L."/>
        </authorList>
    </citation>
    <scope>NUCLEOTIDE SEQUENCE [LARGE SCALE GENOMIC DNA]</scope>
    <source>
        <strain evidence="7 8">DSM 14697</strain>
    </source>
</reference>
<dbReference type="SMART" id="SM00387">
    <property type="entry name" value="HATPase_c"/>
    <property type="match status" value="1"/>
</dbReference>
<dbReference type="PRINTS" id="PR00344">
    <property type="entry name" value="BCTRLSENSOR"/>
</dbReference>
<evidence type="ECO:0000313" key="7">
    <source>
        <dbReference type="EMBL" id="ATB48177.1"/>
    </source>
</evidence>
<dbReference type="KEGG" id="mmas:MYMAC_003803"/>
<organism evidence="7 8">
    <name type="scientific">Corallococcus macrosporus DSM 14697</name>
    <dbReference type="NCBI Taxonomy" id="1189310"/>
    <lineage>
        <taxon>Bacteria</taxon>
        <taxon>Pseudomonadati</taxon>
        <taxon>Myxococcota</taxon>
        <taxon>Myxococcia</taxon>
        <taxon>Myxococcales</taxon>
        <taxon>Cystobacterineae</taxon>
        <taxon>Myxococcaceae</taxon>
        <taxon>Corallococcus</taxon>
    </lineage>
</organism>
<evidence type="ECO:0000256" key="2">
    <source>
        <dbReference type="ARBA" id="ARBA00012438"/>
    </source>
</evidence>
<evidence type="ECO:0000256" key="5">
    <source>
        <dbReference type="ARBA" id="ARBA00022777"/>
    </source>
</evidence>
<name>A0A250JXF5_9BACT</name>